<reference evidence="2" key="5">
    <citation type="journal article" date="2002" name="Nature">
        <title>Analysis of the mouse transcriptome based on functional annotation of 60,770 full-length cDNAs.</title>
        <authorList>
            <consortium name="The FANTOM Consortium and the RIKEN Genome Exploration Research Group Phase I and II Team"/>
        </authorList>
    </citation>
    <scope>NUCLEOTIDE SEQUENCE</scope>
    <source>
        <strain evidence="2">C57BL/6J</strain>
        <tissue evidence="2">Adipose</tissue>
    </source>
</reference>
<evidence type="ECO:0000313" key="2">
    <source>
        <dbReference type="EMBL" id="BAE24340.1"/>
    </source>
</evidence>
<accession>Q3USJ1</accession>
<reference evidence="2" key="6">
    <citation type="submission" date="2004-03" db="EMBL/GenBank/DDBJ databases">
        <authorList>
            <person name="Arakawa T."/>
            <person name="Carninci P."/>
            <person name="Fukuda S."/>
            <person name="Hashizume W."/>
            <person name="Hayashida K."/>
            <person name="Hori F."/>
            <person name="Iida J."/>
            <person name="Imamura K."/>
            <person name="Imotani K."/>
            <person name="Itoh M."/>
            <person name="Kanagawa S."/>
            <person name="Kawai J."/>
            <person name="Kojima M."/>
            <person name="Konno H."/>
            <person name="Murata M."/>
            <person name="Nakamura M."/>
            <person name="Ninomiya N."/>
            <person name="Nishiyori H."/>
            <person name="Nomura K."/>
            <person name="Ohno M."/>
            <person name="Sakazume N."/>
            <person name="Sano H."/>
            <person name="Sasaki D."/>
            <person name="Shibata K."/>
            <person name="Shiraki T."/>
            <person name="Tagami M."/>
            <person name="Tagami Y."/>
            <person name="Waki K."/>
            <person name="Watahiki A."/>
            <person name="Muramatsu M."/>
            <person name="Hayashizaki Y."/>
        </authorList>
    </citation>
    <scope>NUCLEOTIDE SEQUENCE</scope>
    <source>
        <strain evidence="2">C57BL/6J</strain>
        <tissue evidence="2">Adipose</tissue>
    </source>
</reference>
<organism evidence="2">
    <name type="scientific">Mus musculus</name>
    <name type="common">Mouse</name>
    <dbReference type="NCBI Taxonomy" id="10090"/>
    <lineage>
        <taxon>Eukaryota</taxon>
        <taxon>Metazoa</taxon>
        <taxon>Chordata</taxon>
        <taxon>Craniata</taxon>
        <taxon>Vertebrata</taxon>
        <taxon>Euteleostomi</taxon>
        <taxon>Mammalia</taxon>
        <taxon>Eutheria</taxon>
        <taxon>Euarchontoglires</taxon>
        <taxon>Glires</taxon>
        <taxon>Rodentia</taxon>
        <taxon>Myomorpha</taxon>
        <taxon>Muroidea</taxon>
        <taxon>Muridae</taxon>
        <taxon>Murinae</taxon>
        <taxon>Mus</taxon>
        <taxon>Mus</taxon>
    </lineage>
</organism>
<evidence type="ECO:0000256" key="1">
    <source>
        <dbReference type="SAM" id="MobiDB-lite"/>
    </source>
</evidence>
<dbReference type="MGI" id="MGI:1276116">
    <property type="gene designation" value="Ep300"/>
</dbReference>
<reference evidence="2" key="1">
    <citation type="journal article" date="1999" name="Methods Enzymol.">
        <title>High-efficiency full-length cDNA cloning.</title>
        <authorList>
            <person name="Carninci P."/>
            <person name="Hayashizaki Y."/>
        </authorList>
    </citation>
    <scope>NUCLEOTIDE SEQUENCE</scope>
    <source>
        <strain evidence="2">C57BL/6J</strain>
        <tissue evidence="2">Adipose</tissue>
    </source>
</reference>
<sequence>MAENVVEPGPPSAKRPKLSSPAPLGVRQRWHRLVSGLPAFHSSLRLFCSLHLHSRVLLCISSHFPGRCLILKVFEWTGRRRPVAQPFSLPSDTFIATLCHVRSLCVPELRGWKWELRGPLLLAPCNLIWEMPVQSCVRAFMHFYYFCYW</sequence>
<dbReference type="EMBL" id="AK140331">
    <property type="protein sequence ID" value="BAE24340.1"/>
    <property type="molecule type" value="mRNA"/>
</dbReference>
<reference evidence="2" key="3">
    <citation type="journal article" date="2000" name="Genome Res.">
        <title>RIKEN integrated sequence analysis (RISA) system--384-format sequencing pipeline with 384 multicapillary sequencer.</title>
        <authorList>
            <person name="Shibata K."/>
            <person name="Itoh M."/>
            <person name="Aizawa K."/>
            <person name="Nagaoka S."/>
            <person name="Sasaki N."/>
            <person name="Carninci P."/>
            <person name="Konno H."/>
            <person name="Akiyama J."/>
            <person name="Nishi K."/>
            <person name="Kitsunai T."/>
            <person name="Tashiro H."/>
            <person name="Itoh M."/>
            <person name="Sumi N."/>
            <person name="Ishii Y."/>
            <person name="Nakamura S."/>
            <person name="Hazama M."/>
            <person name="Nishine T."/>
            <person name="Harada A."/>
            <person name="Yamamoto R."/>
            <person name="Matsumoto H."/>
            <person name="Sakaguchi S."/>
            <person name="Ikegami T."/>
            <person name="Kashiwagi K."/>
            <person name="Fujiwake S."/>
            <person name="Inoue K."/>
            <person name="Togawa Y."/>
            <person name="Izawa M."/>
            <person name="Ohara E."/>
            <person name="Watahiki M."/>
            <person name="Yoneda Y."/>
            <person name="Ishikawa T."/>
            <person name="Ozawa K."/>
            <person name="Tanaka T."/>
            <person name="Matsuura S."/>
            <person name="Kawai J."/>
            <person name="Okazaki Y."/>
            <person name="Muramatsu M."/>
            <person name="Inoue Y."/>
            <person name="Kira A."/>
            <person name="Hayashizaki Y."/>
        </authorList>
    </citation>
    <scope>NUCLEOTIDE SEQUENCE</scope>
    <source>
        <strain evidence="2">C57BL/6J</strain>
        <tissue evidence="2">Adipose</tissue>
    </source>
</reference>
<protein>
    <submittedName>
        <fullName evidence="2">Uncharacterized protein</fullName>
    </submittedName>
</protein>
<reference evidence="2" key="7">
    <citation type="journal article" date="2005" name="Science">
        <title>The Transcriptional Landscape of the Mammalian Genome.</title>
        <authorList>
            <consortium name="The FANTOM Consortium"/>
            <consortium name="Riken Genome Exploration Research Group and Genome Science Group (Genome Network Project Core Group)"/>
        </authorList>
    </citation>
    <scope>NUCLEOTIDE SEQUENCE</scope>
    <source>
        <strain evidence="2">C57BL/6J</strain>
        <tissue evidence="2">Adipose</tissue>
    </source>
</reference>
<reference evidence="2" key="8">
    <citation type="journal article" date="2005" name="Science">
        <title>Antisense Transcription in the Mammalian Transcriptome.</title>
        <authorList>
            <consortium name="RIKEN Genome Exploration Research Group and Genome Science Group (Genome Network Project Core Group) and the FANTOM Consortium"/>
        </authorList>
    </citation>
    <scope>NUCLEOTIDE SEQUENCE</scope>
    <source>
        <strain evidence="2">C57BL/6J</strain>
        <tissue evidence="2">Adipose</tissue>
    </source>
</reference>
<feature type="region of interest" description="Disordered" evidence="1">
    <location>
        <begin position="1"/>
        <end position="22"/>
    </location>
</feature>
<dbReference type="AGR" id="MGI:1276116"/>
<gene>
    <name evidence="3" type="primary">Ep300</name>
</gene>
<dbReference type="AlphaFoldDB" id="Q3USJ1"/>
<evidence type="ECO:0000313" key="3">
    <source>
        <dbReference type="MGI" id="MGI:1276116"/>
    </source>
</evidence>
<reference evidence="2" key="4">
    <citation type="journal article" date="2001" name="Nature">
        <title>Functional annotation of a full-length mouse cDNA collection.</title>
        <authorList>
            <consortium name="The RIKEN Genome Exploration Research Group Phase II Team and the FANTOM Consortium"/>
        </authorList>
    </citation>
    <scope>NUCLEOTIDE SEQUENCE</scope>
    <source>
        <strain evidence="2">C57BL/6J</strain>
        <tissue evidence="2">Adipose</tissue>
    </source>
</reference>
<reference evidence="2" key="2">
    <citation type="journal article" date="2000" name="Genome Res.">
        <title>Normalization and subtraction of cap-trapper-selected cDNAs to prepare full-length cDNA libraries for rapid discovery of new genes.</title>
        <authorList>
            <person name="Carninci P."/>
            <person name="Shibata Y."/>
            <person name="Hayatsu N."/>
            <person name="Sugahara Y."/>
            <person name="Shibata K."/>
            <person name="Itoh M."/>
            <person name="Konno H."/>
            <person name="Okazaki Y."/>
            <person name="Muramatsu M."/>
            <person name="Hayashizaki Y."/>
        </authorList>
    </citation>
    <scope>NUCLEOTIDE SEQUENCE</scope>
    <source>
        <strain evidence="2">C57BL/6J</strain>
        <tissue evidence="2">Adipose</tissue>
    </source>
</reference>
<name>Q3USJ1_MOUSE</name>
<proteinExistence type="evidence at transcript level"/>